<evidence type="ECO:0000313" key="4">
    <source>
        <dbReference type="Proteomes" id="UP000019184"/>
    </source>
</evidence>
<evidence type="ECO:0000259" key="2">
    <source>
        <dbReference type="Pfam" id="PF00535"/>
    </source>
</evidence>
<keyword evidence="1" id="KW-0175">Coiled coil</keyword>
<reference evidence="3 4" key="1">
    <citation type="journal article" date="2014" name="ISME J.">
        <title>Candidatus Competibacter-lineage genomes retrieved from metagenomes reveal functional metabolic diversity.</title>
        <authorList>
            <person name="McIlroy S.J."/>
            <person name="Albertsen M."/>
            <person name="Andresen E.K."/>
            <person name="Saunders A.M."/>
            <person name="Kristiansen R."/>
            <person name="Stokholm-Bjerregaard M."/>
            <person name="Nielsen K.L."/>
            <person name="Nielsen P.H."/>
        </authorList>
    </citation>
    <scope>NUCLEOTIDE SEQUENCE [LARGE SCALE GENOMIC DNA]</scope>
    <source>
        <strain evidence="3 4">Run_B_J11</strain>
    </source>
</reference>
<dbReference type="PANTHER" id="PTHR43685:SF11">
    <property type="entry name" value="GLYCOSYLTRANSFERASE TAGX-RELATED"/>
    <property type="match status" value="1"/>
</dbReference>
<evidence type="ECO:0000313" key="3">
    <source>
        <dbReference type="EMBL" id="CDH43439.1"/>
    </source>
</evidence>
<dbReference type="OrthoDB" id="9805612at2"/>
<keyword evidence="4" id="KW-1185">Reference proteome</keyword>
<feature type="coiled-coil region" evidence="1">
    <location>
        <begin position="279"/>
        <end position="355"/>
    </location>
</feature>
<dbReference type="InterPro" id="IPR001173">
    <property type="entry name" value="Glyco_trans_2-like"/>
</dbReference>
<accession>A0A7U7G8B2</accession>
<dbReference type="Proteomes" id="UP000019184">
    <property type="component" value="Unassembled WGS sequence"/>
</dbReference>
<gene>
    <name evidence="3" type="ORF">BN874_120090</name>
</gene>
<feature type="domain" description="Glycosyltransferase 2-like" evidence="2">
    <location>
        <begin position="22"/>
        <end position="126"/>
    </location>
</feature>
<evidence type="ECO:0000256" key="1">
    <source>
        <dbReference type="SAM" id="Coils"/>
    </source>
</evidence>
<dbReference type="SUPFAM" id="SSF53448">
    <property type="entry name" value="Nucleotide-diphospho-sugar transferases"/>
    <property type="match status" value="1"/>
</dbReference>
<dbReference type="AlphaFoldDB" id="A0A7U7G8B2"/>
<dbReference type="Pfam" id="PF00535">
    <property type="entry name" value="Glycos_transf_2"/>
    <property type="match status" value="1"/>
</dbReference>
<proteinExistence type="predicted"/>
<dbReference type="EMBL" id="CBTK010000024">
    <property type="protein sequence ID" value="CDH43439.1"/>
    <property type="molecule type" value="Genomic_DNA"/>
</dbReference>
<organism evidence="3 4">
    <name type="scientific">Candidatus Contendobacter odensis Run_B_J11</name>
    <dbReference type="NCBI Taxonomy" id="1400861"/>
    <lineage>
        <taxon>Bacteria</taxon>
        <taxon>Pseudomonadati</taxon>
        <taxon>Pseudomonadota</taxon>
        <taxon>Gammaproteobacteria</taxon>
        <taxon>Candidatus Competibacteraceae</taxon>
        <taxon>Candidatus Contendibacter</taxon>
    </lineage>
</organism>
<dbReference type="RefSeq" id="WP_051497308.1">
    <property type="nucleotide sequence ID" value="NZ_CBTK010000024.1"/>
</dbReference>
<dbReference type="InterPro" id="IPR050834">
    <property type="entry name" value="Glycosyltransf_2"/>
</dbReference>
<dbReference type="PANTHER" id="PTHR43685">
    <property type="entry name" value="GLYCOSYLTRANSFERASE"/>
    <property type="match status" value="1"/>
</dbReference>
<protein>
    <recommendedName>
        <fullName evidence="2">Glycosyltransferase 2-like domain-containing protein</fullName>
    </recommendedName>
</protein>
<sequence>MSETATNPKAGCNSCLPLVSIIIRSMGRPSLLDTLNSVASQTYDTIEVVVVDAKGSGHPELESACGEFPLRMIGAERPLARATAANLGLSHAQGRYLLFLDDDDLLLPDHIGKLVNAFLDGHDSLAAYTGVRLENAAGATLKILDDPYDPARLRGANFLPIHAVLFDCALVEMGCRFDEELECLEDWDFWLQVSQHTLLHHVPGVSAIYRFSLGDSGLSAQSVPEKHLINRAAVFAKWQNRFIPREWVEAFFWFERARDHYLQWVRALENEVCARDAGLAQLEQEIRARDAGLAQLQQEIRARDVGLAQLEQEIRARDIGLAQLEDEIRVRDVGLATLEADMVVLTAEVNRYRQQVQALLSSTSWKLTAPIRWIRQRLPHRND</sequence>
<name>A0A7U7G8B2_9GAMM</name>
<dbReference type="Gene3D" id="3.90.550.10">
    <property type="entry name" value="Spore Coat Polysaccharide Biosynthesis Protein SpsA, Chain A"/>
    <property type="match status" value="1"/>
</dbReference>
<comment type="caution">
    <text evidence="3">The sequence shown here is derived from an EMBL/GenBank/DDBJ whole genome shotgun (WGS) entry which is preliminary data.</text>
</comment>
<dbReference type="InterPro" id="IPR029044">
    <property type="entry name" value="Nucleotide-diphossugar_trans"/>
</dbReference>